<dbReference type="PROSITE" id="PS51782">
    <property type="entry name" value="LYSM"/>
    <property type="match status" value="2"/>
</dbReference>
<dbReference type="PANTHER" id="PTHR33734:SF22">
    <property type="entry name" value="MEMBRANE-BOUND LYTIC MUREIN TRANSGLYCOSYLASE D"/>
    <property type="match status" value="1"/>
</dbReference>
<keyword evidence="5" id="KW-1185">Reference proteome</keyword>
<feature type="chain" id="PRO_5020973763" evidence="2">
    <location>
        <begin position="27"/>
        <end position="617"/>
    </location>
</feature>
<feature type="compositionally biased region" description="Acidic residues" evidence="1">
    <location>
        <begin position="232"/>
        <end position="256"/>
    </location>
</feature>
<evidence type="ECO:0000256" key="2">
    <source>
        <dbReference type="SAM" id="SignalP"/>
    </source>
</evidence>
<evidence type="ECO:0000313" key="4">
    <source>
        <dbReference type="EMBL" id="QCD35118.1"/>
    </source>
</evidence>
<dbReference type="SUPFAM" id="SSF54106">
    <property type="entry name" value="LysM domain"/>
    <property type="match status" value="2"/>
</dbReference>
<feature type="signal peptide" evidence="2">
    <location>
        <begin position="1"/>
        <end position="26"/>
    </location>
</feature>
<evidence type="ECO:0000259" key="3">
    <source>
        <dbReference type="PROSITE" id="PS51782"/>
    </source>
</evidence>
<sequence>MKFRNPFIKLTASALMLILTAGAMQAIELPIKKINGKEYYYYQVKPKETIYSLCKQFGLTKAELIKYNPVVADGLRANQILYFPVDEMDQITAEKEAPEEKAKPKTIDVASVASTHFVEKGETIYGISKHYGITEEELIAANPSIAHGLKQGVVLNIPKSGNHVTSTSSEADVAEVDNYTRDEEPATEPEQEPETETTVVAEETETEQKAAPELKREPVMPAIPTTTVNDYYNEEDADAEEPSEDEATEEQSEESDSTIVDNSVDIAMMLPFMLDQEKPDKQTQLYTEFYKGFLIAVDSLRNIGSKINIRAFDTAASIDTVRNLMTSPDFGVYDIIIAPDDEAQLNAISDFALQHDMNVMNIFAVKSELYKNNKAVMQANIPHSDMYDEAVTALLGSYMDYMPVLLIPNEGKTDKIEFINKLRSELSSRNLPFTEIHYSGYLKESDLAQLEHDNRYIFVPASGTQTEFSHIIGALKTYRENLLDYNNVRLFGYPEWITFRSDMLENLHTMNSTIYSRFFNDDSSYRSRDFAELYKRWYGSPMMSAIPVQGILGFDTGFYMINAIHRDNNGLNNSHYSYDGIQSGYHFSKPAESEGVINDRLYFINFRPSGVIEKLPL</sequence>
<dbReference type="Pfam" id="PF01476">
    <property type="entry name" value="LysM"/>
    <property type="match status" value="2"/>
</dbReference>
<protein>
    <submittedName>
        <fullName evidence="4">LysM peptidoglycan-binding domain-containing protein</fullName>
    </submittedName>
</protein>
<dbReference type="EMBL" id="CP039393">
    <property type="protein sequence ID" value="QCD35118.1"/>
    <property type="molecule type" value="Genomic_DNA"/>
</dbReference>
<dbReference type="RefSeq" id="WP_136409927.1">
    <property type="nucleotide sequence ID" value="NZ_CP039393.1"/>
</dbReference>
<dbReference type="Proteomes" id="UP000297031">
    <property type="component" value="Chromosome"/>
</dbReference>
<accession>A0A4P7VNW9</accession>
<reference evidence="4 5" key="1">
    <citation type="submission" date="2019-02" db="EMBL/GenBank/DDBJ databases">
        <title>Isolation and identification of novel species under the genus Muribaculum.</title>
        <authorList>
            <person name="Miyake S."/>
            <person name="Ding Y."/>
            <person name="Low A."/>
            <person name="Soh M."/>
            <person name="Seedorf H."/>
        </authorList>
    </citation>
    <scope>NUCLEOTIDE SEQUENCE [LARGE SCALE GENOMIC DNA]</scope>
    <source>
        <strain evidence="4 5">TLL-A4</strain>
    </source>
</reference>
<dbReference type="SMART" id="SM00257">
    <property type="entry name" value="LysM"/>
    <property type="match status" value="2"/>
</dbReference>
<organism evidence="4 5">
    <name type="scientific">Muribaculum gordoncarteri</name>
    <dbReference type="NCBI Taxonomy" id="2530390"/>
    <lineage>
        <taxon>Bacteria</taxon>
        <taxon>Pseudomonadati</taxon>
        <taxon>Bacteroidota</taxon>
        <taxon>Bacteroidia</taxon>
        <taxon>Bacteroidales</taxon>
        <taxon>Muribaculaceae</taxon>
        <taxon>Muribaculum</taxon>
    </lineage>
</organism>
<feature type="compositionally biased region" description="Acidic residues" evidence="1">
    <location>
        <begin position="185"/>
        <end position="195"/>
    </location>
</feature>
<feature type="domain" description="LysM" evidence="3">
    <location>
        <begin position="114"/>
        <end position="157"/>
    </location>
</feature>
<dbReference type="InterPro" id="IPR036779">
    <property type="entry name" value="LysM_dom_sf"/>
</dbReference>
<gene>
    <name evidence="4" type="ORF">E7746_04085</name>
</gene>
<name>A0A4P7VNW9_9BACT</name>
<dbReference type="Gene3D" id="3.10.350.10">
    <property type="entry name" value="LysM domain"/>
    <property type="match status" value="2"/>
</dbReference>
<dbReference type="AlphaFoldDB" id="A0A4P7VNW9"/>
<proteinExistence type="predicted"/>
<dbReference type="CDD" id="cd00118">
    <property type="entry name" value="LysM"/>
    <property type="match status" value="2"/>
</dbReference>
<feature type="region of interest" description="Disordered" evidence="1">
    <location>
        <begin position="161"/>
        <end position="259"/>
    </location>
</feature>
<keyword evidence="2" id="KW-0732">Signal</keyword>
<dbReference type="OrthoDB" id="2149800at2"/>
<evidence type="ECO:0000313" key="5">
    <source>
        <dbReference type="Proteomes" id="UP000297031"/>
    </source>
</evidence>
<evidence type="ECO:0000256" key="1">
    <source>
        <dbReference type="SAM" id="MobiDB-lite"/>
    </source>
</evidence>
<dbReference type="KEGG" id="mgod:E7746_04085"/>
<feature type="domain" description="LysM" evidence="3">
    <location>
        <begin position="40"/>
        <end position="83"/>
    </location>
</feature>
<dbReference type="PANTHER" id="PTHR33734">
    <property type="entry name" value="LYSM DOMAIN-CONTAINING GPI-ANCHORED PROTEIN 2"/>
    <property type="match status" value="1"/>
</dbReference>
<dbReference type="InterPro" id="IPR018392">
    <property type="entry name" value="LysM"/>
</dbReference>
<feature type="compositionally biased region" description="Basic and acidic residues" evidence="1">
    <location>
        <begin position="206"/>
        <end position="218"/>
    </location>
</feature>